<feature type="compositionally biased region" description="Pro residues" evidence="1">
    <location>
        <begin position="244"/>
        <end position="255"/>
    </location>
</feature>
<protein>
    <submittedName>
        <fullName evidence="2">Protein grainyhead</fullName>
    </submittedName>
</protein>
<accession>A0A0R3SE47</accession>
<feature type="region of interest" description="Disordered" evidence="1">
    <location>
        <begin position="236"/>
        <end position="255"/>
    </location>
</feature>
<dbReference type="WBParaSite" id="HDID_0000301801-mRNA-1">
    <property type="protein sequence ID" value="HDID_0000301801-mRNA-1"/>
    <property type="gene ID" value="HDID_0000301801"/>
</dbReference>
<evidence type="ECO:0000256" key="1">
    <source>
        <dbReference type="SAM" id="MobiDB-lite"/>
    </source>
</evidence>
<proteinExistence type="predicted"/>
<sequence length="255" mass="27515">LRPPSSSSPSKSSTSPLATEQDIVPVKCTLSAFINPYSTKINYVVGYVRRLQTAVSSNSENDVPTVSYQSTFVSVDSGHQVVQQSVQEQNGVYWGGGHIQCPTLQLQRSYVSEYDFPSSSTGPADDSYSTKLNEGHSMNSYPSQSQPIAHQSYLSATSPYIQPQSTPVPPYTTNQSVYSPNTVSLEGVSRTSTIAYLPMAGEQRSNGDWNHPGGSSVPLTPYHQSSYLHYLDASNSIPSVSGNPNPPPPPTYNGL</sequence>
<organism evidence="2">
    <name type="scientific">Hymenolepis diminuta</name>
    <name type="common">Rat tapeworm</name>
    <dbReference type="NCBI Taxonomy" id="6216"/>
    <lineage>
        <taxon>Eukaryota</taxon>
        <taxon>Metazoa</taxon>
        <taxon>Spiralia</taxon>
        <taxon>Lophotrochozoa</taxon>
        <taxon>Platyhelminthes</taxon>
        <taxon>Cestoda</taxon>
        <taxon>Eucestoda</taxon>
        <taxon>Cyclophyllidea</taxon>
        <taxon>Hymenolepididae</taxon>
        <taxon>Hymenolepis</taxon>
    </lineage>
</organism>
<name>A0A0R3SE47_HYMDI</name>
<reference evidence="2" key="1">
    <citation type="submission" date="2017-02" db="UniProtKB">
        <authorList>
            <consortium name="WormBaseParasite"/>
        </authorList>
    </citation>
    <scope>IDENTIFICATION</scope>
</reference>
<dbReference type="STRING" id="6216.A0A0R3SE47"/>
<evidence type="ECO:0000313" key="2">
    <source>
        <dbReference type="WBParaSite" id="HDID_0000301801-mRNA-1"/>
    </source>
</evidence>
<dbReference type="AlphaFoldDB" id="A0A0R3SE47"/>